<proteinExistence type="predicted"/>
<feature type="domain" description="FANCL UBC-like" evidence="3">
    <location>
        <begin position="101"/>
        <end position="175"/>
    </location>
</feature>
<dbReference type="InterPro" id="IPR043898">
    <property type="entry name" value="FANCL_d2"/>
</dbReference>
<organism evidence="5 6">
    <name type="scientific">Tieghemiomyces parasiticus</name>
    <dbReference type="NCBI Taxonomy" id="78921"/>
    <lineage>
        <taxon>Eukaryota</taxon>
        <taxon>Fungi</taxon>
        <taxon>Fungi incertae sedis</taxon>
        <taxon>Zoopagomycota</taxon>
        <taxon>Kickxellomycotina</taxon>
        <taxon>Dimargaritomycetes</taxon>
        <taxon>Dimargaritales</taxon>
        <taxon>Dimargaritaceae</taxon>
        <taxon>Tieghemiomyces</taxon>
    </lineage>
</organism>
<dbReference type="PANTHER" id="PTHR13206:SF0">
    <property type="entry name" value="E3 UBIQUITIN-PROTEIN LIGASE FANCL"/>
    <property type="match status" value="1"/>
</dbReference>
<dbReference type="EMBL" id="JANBPT010001222">
    <property type="protein sequence ID" value="KAJ1909321.1"/>
    <property type="molecule type" value="Genomic_DNA"/>
</dbReference>
<evidence type="ECO:0000259" key="1">
    <source>
        <dbReference type="Pfam" id="PF09765"/>
    </source>
</evidence>
<dbReference type="InterPro" id="IPR013083">
    <property type="entry name" value="Znf_RING/FYVE/PHD"/>
</dbReference>
<evidence type="ECO:0000259" key="2">
    <source>
        <dbReference type="Pfam" id="PF11793"/>
    </source>
</evidence>
<dbReference type="InterPro" id="IPR019162">
    <property type="entry name" value="FancL_WD-rpt_cont_dom"/>
</dbReference>
<dbReference type="Gene3D" id="3.30.40.10">
    <property type="entry name" value="Zinc/RING finger domain, C3HC4 (zinc finger)"/>
    <property type="match status" value="1"/>
</dbReference>
<name>A0A9W7ZJ23_9FUNG</name>
<dbReference type="CDD" id="cd23786">
    <property type="entry name" value="ELF_FANCL"/>
    <property type="match status" value="1"/>
</dbReference>
<dbReference type="InterPro" id="IPR044037">
    <property type="entry name" value="FANCL_d3"/>
</dbReference>
<dbReference type="Pfam" id="PF09765">
    <property type="entry name" value="FANCL_d1"/>
    <property type="match status" value="1"/>
</dbReference>
<dbReference type="InterPro" id="IPR026850">
    <property type="entry name" value="FANCL_C"/>
</dbReference>
<evidence type="ECO:0000259" key="3">
    <source>
        <dbReference type="Pfam" id="PF18890"/>
    </source>
</evidence>
<dbReference type="GO" id="GO:0036297">
    <property type="term" value="P:interstrand cross-link repair"/>
    <property type="evidence" value="ECO:0007669"/>
    <property type="project" value="InterPro"/>
</dbReference>
<evidence type="ECO:0008006" key="7">
    <source>
        <dbReference type="Google" id="ProtNLM"/>
    </source>
</evidence>
<dbReference type="AlphaFoldDB" id="A0A9W7ZJ23"/>
<gene>
    <name evidence="5" type="ORF">IWQ60_011237</name>
</gene>
<dbReference type="Proteomes" id="UP001150569">
    <property type="component" value="Unassembled WGS sequence"/>
</dbReference>
<protein>
    <recommendedName>
        <fullName evidence="7">RING-type domain-containing protein</fullName>
    </recommendedName>
</protein>
<dbReference type="InterPro" id="IPR043003">
    <property type="entry name" value="FANCL_d3_sf"/>
</dbReference>
<dbReference type="Gene3D" id="3.10.110.20">
    <property type="entry name" value="RWD domain-like"/>
    <property type="match status" value="1"/>
</dbReference>
<accession>A0A9W7ZJ23</accession>
<dbReference type="Pfam" id="PF18890">
    <property type="entry name" value="FANCL_d2"/>
    <property type="match status" value="1"/>
</dbReference>
<dbReference type="CDD" id="cd23831">
    <property type="entry name" value="DRWD-N_FANCL"/>
    <property type="match status" value="1"/>
</dbReference>
<feature type="domain" description="FANCL C-terminal" evidence="2">
    <location>
        <begin position="317"/>
        <end position="385"/>
    </location>
</feature>
<reference evidence="5" key="1">
    <citation type="submission" date="2022-07" db="EMBL/GenBank/DDBJ databases">
        <title>Phylogenomic reconstructions and comparative analyses of Kickxellomycotina fungi.</title>
        <authorList>
            <person name="Reynolds N.K."/>
            <person name="Stajich J.E."/>
            <person name="Barry K."/>
            <person name="Grigoriev I.V."/>
            <person name="Crous P."/>
            <person name="Smith M.E."/>
        </authorList>
    </citation>
    <scope>NUCLEOTIDE SEQUENCE</scope>
    <source>
        <strain evidence="5">RSA 861</strain>
    </source>
</reference>
<comment type="caution">
    <text evidence="5">The sequence shown here is derived from an EMBL/GenBank/DDBJ whole genome shotgun (WGS) entry which is preliminary data.</text>
</comment>
<dbReference type="SUPFAM" id="SSF57850">
    <property type="entry name" value="RING/U-box"/>
    <property type="match status" value="1"/>
</dbReference>
<evidence type="ECO:0000313" key="6">
    <source>
        <dbReference type="Proteomes" id="UP001150569"/>
    </source>
</evidence>
<sequence length="387" mass="43591">MSSHPFPLLAPVNRAGTEFRGFLTIKNEQFPVHIHVPDGNPSRLTIRSTEAFEVRLAPHRDRIKQRLSQCQTIDAFWHDLRDILEETATPKDGPAAIEPVYLQMLLANLERVGWEAVESISSCLLRVTLRFSDPMGRVHAVHIQLPPDFPRSLPSFQAELPETFILGETEPEAWFQAIVHGCQALAKRYQPVWAVLDEIDRDMWVLEPRTKRYATLTRRVALEQLCSVELTLDPQNPRGRPAVRLYGPDTYLRGLRARLRPGGSSDNVPGNLTRWDSGSRSFRSNLQSLLGVDLPASITTHAGGRGEAGATEAAEFMVECGICYAYQLKDHEVPDQLCPNPKCHRPFHRQCLVDWLRANPSTRQSLGILFGECPYCSEEITTTMAAH</sequence>
<dbReference type="GO" id="GO:0006513">
    <property type="term" value="P:protein monoubiquitination"/>
    <property type="evidence" value="ECO:0007669"/>
    <property type="project" value="TreeGrafter"/>
</dbReference>
<keyword evidence="6" id="KW-1185">Reference proteome</keyword>
<evidence type="ECO:0000259" key="4">
    <source>
        <dbReference type="Pfam" id="PF18891"/>
    </source>
</evidence>
<dbReference type="PANTHER" id="PTHR13206">
    <property type="entry name" value="UBIQUITIN LIGASE PROTEIN PHF9 FANCONI ANEMIA GROUP L PROTEIN"/>
    <property type="match status" value="1"/>
</dbReference>
<dbReference type="OrthoDB" id="10263265at2759"/>
<dbReference type="SMART" id="SM01197">
    <property type="entry name" value="FANCL_C"/>
    <property type="match status" value="1"/>
</dbReference>
<evidence type="ECO:0000313" key="5">
    <source>
        <dbReference type="EMBL" id="KAJ1909321.1"/>
    </source>
</evidence>
<dbReference type="CDD" id="cd16490">
    <property type="entry name" value="RING-CH-C4HC3_FANCL"/>
    <property type="match status" value="1"/>
</dbReference>
<feature type="domain" description="Fanconi anemia complex subunit FancL WD-repeat containing" evidence="1">
    <location>
        <begin position="3"/>
        <end position="85"/>
    </location>
</feature>
<dbReference type="GO" id="GO:0061630">
    <property type="term" value="F:ubiquitin protein ligase activity"/>
    <property type="evidence" value="ECO:0007669"/>
    <property type="project" value="TreeGrafter"/>
</dbReference>
<dbReference type="Pfam" id="PF18891">
    <property type="entry name" value="FANCL_d3"/>
    <property type="match status" value="1"/>
</dbReference>
<dbReference type="CDD" id="cd23832">
    <property type="entry name" value="DRWD-C_FANCL"/>
    <property type="match status" value="1"/>
</dbReference>
<dbReference type="Pfam" id="PF11793">
    <property type="entry name" value="FANCL_C"/>
    <property type="match status" value="1"/>
</dbReference>
<dbReference type="GO" id="GO:0043240">
    <property type="term" value="C:Fanconi anaemia nuclear complex"/>
    <property type="evidence" value="ECO:0007669"/>
    <property type="project" value="InterPro"/>
</dbReference>
<feature type="domain" description="FANCL UBC-like" evidence="4">
    <location>
        <begin position="192"/>
        <end position="296"/>
    </location>
</feature>
<dbReference type="InterPro" id="IPR026848">
    <property type="entry name" value="Fancl"/>
</dbReference>